<keyword evidence="1" id="KW-0732">Signal</keyword>
<dbReference type="Gene3D" id="2.60.40.3710">
    <property type="match status" value="1"/>
</dbReference>
<dbReference type="Proteomes" id="UP000516093">
    <property type="component" value="Chromosome"/>
</dbReference>
<protein>
    <submittedName>
        <fullName evidence="2">Uncharacterized protein</fullName>
    </submittedName>
</protein>
<dbReference type="KEGG" id="hqi:H9L05_02985"/>
<dbReference type="AlphaFoldDB" id="A0A7H0GWR2"/>
<accession>A0A7H0GWR2</accession>
<evidence type="ECO:0000313" key="2">
    <source>
        <dbReference type="EMBL" id="QNP52728.1"/>
    </source>
</evidence>
<dbReference type="EMBL" id="CP060784">
    <property type="protein sequence ID" value="QNP52728.1"/>
    <property type="molecule type" value="Genomic_DNA"/>
</dbReference>
<proteinExistence type="predicted"/>
<evidence type="ECO:0000256" key="1">
    <source>
        <dbReference type="SAM" id="SignalP"/>
    </source>
</evidence>
<name>A0A7H0GWR2_9BACT</name>
<dbReference type="RefSeq" id="WP_187732969.1">
    <property type="nucleotide sequence ID" value="NZ_CP060784.1"/>
</dbReference>
<feature type="chain" id="PRO_5028985946" evidence="1">
    <location>
        <begin position="26"/>
        <end position="177"/>
    </location>
</feature>
<organism evidence="2 3">
    <name type="scientific">Hymenobacter qilianensis</name>
    <dbReference type="NCBI Taxonomy" id="1385715"/>
    <lineage>
        <taxon>Bacteria</taxon>
        <taxon>Pseudomonadati</taxon>
        <taxon>Bacteroidota</taxon>
        <taxon>Cytophagia</taxon>
        <taxon>Cytophagales</taxon>
        <taxon>Hymenobacteraceae</taxon>
        <taxon>Hymenobacter</taxon>
    </lineage>
</organism>
<reference evidence="2 3" key="1">
    <citation type="submission" date="2020-08" db="EMBL/GenBank/DDBJ databases">
        <title>Genome sequence of Hymenobacter qilianensis JCM 19763T.</title>
        <authorList>
            <person name="Hyun D.-W."/>
            <person name="Bae J.-W."/>
        </authorList>
    </citation>
    <scope>NUCLEOTIDE SEQUENCE [LARGE SCALE GENOMIC DNA]</scope>
    <source>
        <strain evidence="2 3">JCM 19763</strain>
    </source>
</reference>
<gene>
    <name evidence="2" type="ORF">H9L05_02985</name>
</gene>
<feature type="signal peptide" evidence="1">
    <location>
        <begin position="1"/>
        <end position="25"/>
    </location>
</feature>
<evidence type="ECO:0000313" key="3">
    <source>
        <dbReference type="Proteomes" id="UP000516093"/>
    </source>
</evidence>
<keyword evidence="3" id="KW-1185">Reference proteome</keyword>
<sequence>MLSLTISRLPLLVLLALLCACSKPAADNDTADGEEISPYQNLVFQLDAAVAAEDQLNRWDTTQYVRFEPAVRGKFKWTGERELTFSPLEPFRPTTAFTATLQPQYLPPVSKKAPSPRQDAVSYALPATAGGASVLGPKSAGCGHGGSAYDAPLQLLGAAQRSSELTESEPGWAAGGL</sequence>